<evidence type="ECO:0000313" key="2">
    <source>
        <dbReference type="Proteomes" id="UP001209878"/>
    </source>
</evidence>
<accession>A0AAD9L7Y7</accession>
<keyword evidence="2" id="KW-1185">Reference proteome</keyword>
<organism evidence="1 2">
    <name type="scientific">Ridgeia piscesae</name>
    <name type="common">Tubeworm</name>
    <dbReference type="NCBI Taxonomy" id="27915"/>
    <lineage>
        <taxon>Eukaryota</taxon>
        <taxon>Metazoa</taxon>
        <taxon>Spiralia</taxon>
        <taxon>Lophotrochozoa</taxon>
        <taxon>Annelida</taxon>
        <taxon>Polychaeta</taxon>
        <taxon>Sedentaria</taxon>
        <taxon>Canalipalpata</taxon>
        <taxon>Sabellida</taxon>
        <taxon>Siboglinidae</taxon>
        <taxon>Ridgeia</taxon>
    </lineage>
</organism>
<dbReference type="Proteomes" id="UP001209878">
    <property type="component" value="Unassembled WGS sequence"/>
</dbReference>
<gene>
    <name evidence="1" type="ORF">NP493_298g00036</name>
</gene>
<dbReference type="AlphaFoldDB" id="A0AAD9L7Y7"/>
<name>A0AAD9L7Y7_RIDPI</name>
<evidence type="ECO:0000313" key="1">
    <source>
        <dbReference type="EMBL" id="KAK2183718.1"/>
    </source>
</evidence>
<dbReference type="EMBL" id="JAODUO010000298">
    <property type="protein sequence ID" value="KAK2183718.1"/>
    <property type="molecule type" value="Genomic_DNA"/>
</dbReference>
<proteinExistence type="predicted"/>
<comment type="caution">
    <text evidence="1">The sequence shown here is derived from an EMBL/GenBank/DDBJ whole genome shotgun (WGS) entry which is preliminary data.</text>
</comment>
<sequence>MSIRCQGYTLLCRDMYHFYMPVCGSLRVLTMQCFVEYSFLYTQYMFYSVLCKGLLFKGKLKKKLSNERKRLQTNNLPYIIDMFTSMVYSECSFKAEGIINADILLMMHRLH</sequence>
<protein>
    <submittedName>
        <fullName evidence="1">Uncharacterized protein</fullName>
    </submittedName>
</protein>
<reference evidence="1" key="1">
    <citation type="journal article" date="2023" name="Mol. Biol. Evol.">
        <title>Third-Generation Sequencing Reveals the Adaptive Role of the Epigenome in Three Deep-Sea Polychaetes.</title>
        <authorList>
            <person name="Perez M."/>
            <person name="Aroh O."/>
            <person name="Sun Y."/>
            <person name="Lan Y."/>
            <person name="Juniper S.K."/>
            <person name="Young C.R."/>
            <person name="Angers B."/>
            <person name="Qian P.Y."/>
        </authorList>
    </citation>
    <scope>NUCLEOTIDE SEQUENCE</scope>
    <source>
        <strain evidence="1">R07B-5</strain>
    </source>
</reference>